<dbReference type="GO" id="GO:0001042">
    <property type="term" value="F:RNA polymerase I core binding"/>
    <property type="evidence" value="ECO:0007669"/>
    <property type="project" value="TreeGrafter"/>
</dbReference>
<feature type="region of interest" description="Disordered" evidence="2">
    <location>
        <begin position="541"/>
        <end position="580"/>
    </location>
</feature>
<dbReference type="SUPFAM" id="SSF48371">
    <property type="entry name" value="ARM repeat"/>
    <property type="match status" value="1"/>
</dbReference>
<dbReference type="GO" id="GO:0001181">
    <property type="term" value="F:RNA polymerase I general transcription initiation factor activity"/>
    <property type="evidence" value="ECO:0007669"/>
    <property type="project" value="InterPro"/>
</dbReference>
<dbReference type="PANTHER" id="PTHR12790">
    <property type="entry name" value="TRANSCRIPTION INITIATION FACTOR IA RRN3"/>
    <property type="match status" value="1"/>
</dbReference>
<accession>A0AAP0GEF4</accession>
<sequence length="615" mass="69992">MATHEIEDGYLSDSDIQSSVAEILENVAKPPIMISEHDGDLYGQLVLMLIPVEKNLDEEILFVTALKALSGAVSKINNIFHVSLLRNIFSIYIWDYGLDARNAILELITNLAIVPDKFLEDCLEMLVRNFQPPGRIRGYIYRPKFHAHKQNIYVQLHEALCYITSLVPIAPFKLKDILDRRMPKVHAEKMEMLPFVECMLGLESNEIGDYLRSTLLSMVVELLVDLDVSITWGHILKEDNNKDIFDIELEDFHNAEYNPVGVSGGKKDNNPDKLDCLMVIVCEHIKSSACDGHLVKVFDILMESFRKTVLNAYRSKFSQFIMFYACSLEPEICGLKFAIFLIDIFVSKAEDPISRMSAVCYVASYLSRARFISCSVVSSIIKRLVEWCYEYCHLQAGSERINNPNSHRLFYAGFQAVMYILCFRMQSLMDIQELKSVLFHLPLEAILCHPLDPLRICLPTIVKEFLCQAMAAHLLKKPLISSLQDNLLESEMSAAFGGVERLHMFFPFDPYLLKESDRFIKPNFESWSMVRKTYTNLNSEDELDDLDPLSGDDGSEDGRDDDVSAGDDDDEDELEYSINQMSITPRPVFEIAMADGRVPIPGRMPARIRPSVSPV</sequence>
<feature type="compositionally biased region" description="Acidic residues" evidence="2">
    <location>
        <begin position="553"/>
        <end position="575"/>
    </location>
</feature>
<comment type="caution">
    <text evidence="3">The sequence shown here is derived from an EMBL/GenBank/DDBJ whole genome shotgun (WGS) entry which is preliminary data.</text>
</comment>
<evidence type="ECO:0000256" key="1">
    <source>
        <dbReference type="ARBA" id="ARBA00010098"/>
    </source>
</evidence>
<name>A0AAP0GEF4_9ASPA</name>
<evidence type="ECO:0000313" key="4">
    <source>
        <dbReference type="Proteomes" id="UP001418222"/>
    </source>
</evidence>
<protein>
    <recommendedName>
        <fullName evidence="5">RNA polymerase I-specific transcription initiation factor RRN3</fullName>
    </recommendedName>
</protein>
<dbReference type="InterPro" id="IPR016024">
    <property type="entry name" value="ARM-type_fold"/>
</dbReference>
<dbReference type="GO" id="GO:0005634">
    <property type="term" value="C:nucleus"/>
    <property type="evidence" value="ECO:0007669"/>
    <property type="project" value="TreeGrafter"/>
</dbReference>
<dbReference type="AlphaFoldDB" id="A0AAP0GEF4"/>
<dbReference type="Proteomes" id="UP001418222">
    <property type="component" value="Unassembled WGS sequence"/>
</dbReference>
<gene>
    <name evidence="3" type="ORF">KSP39_PZI002610</name>
</gene>
<evidence type="ECO:0000256" key="2">
    <source>
        <dbReference type="SAM" id="MobiDB-lite"/>
    </source>
</evidence>
<dbReference type="EMBL" id="JBBWWQ010000002">
    <property type="protein sequence ID" value="KAK8954547.1"/>
    <property type="molecule type" value="Genomic_DNA"/>
</dbReference>
<dbReference type="PANTHER" id="PTHR12790:SF0">
    <property type="entry name" value="RNA POLYMERASE I-SPECIFIC TRANSCRIPTION INITIATION FACTOR RRN3-RELATED"/>
    <property type="match status" value="1"/>
</dbReference>
<reference evidence="3 4" key="1">
    <citation type="journal article" date="2022" name="Nat. Plants">
        <title>Genomes of leafy and leafless Platanthera orchids illuminate the evolution of mycoheterotrophy.</title>
        <authorList>
            <person name="Li M.H."/>
            <person name="Liu K.W."/>
            <person name="Li Z."/>
            <person name="Lu H.C."/>
            <person name="Ye Q.L."/>
            <person name="Zhang D."/>
            <person name="Wang J.Y."/>
            <person name="Li Y.F."/>
            <person name="Zhong Z.M."/>
            <person name="Liu X."/>
            <person name="Yu X."/>
            <person name="Liu D.K."/>
            <person name="Tu X.D."/>
            <person name="Liu B."/>
            <person name="Hao Y."/>
            <person name="Liao X.Y."/>
            <person name="Jiang Y.T."/>
            <person name="Sun W.H."/>
            <person name="Chen J."/>
            <person name="Chen Y.Q."/>
            <person name="Ai Y."/>
            <person name="Zhai J.W."/>
            <person name="Wu S.S."/>
            <person name="Zhou Z."/>
            <person name="Hsiao Y.Y."/>
            <person name="Wu W.L."/>
            <person name="Chen Y.Y."/>
            <person name="Lin Y.F."/>
            <person name="Hsu J.L."/>
            <person name="Li C.Y."/>
            <person name="Wang Z.W."/>
            <person name="Zhao X."/>
            <person name="Zhong W.Y."/>
            <person name="Ma X.K."/>
            <person name="Ma L."/>
            <person name="Huang J."/>
            <person name="Chen G.Z."/>
            <person name="Huang M.Z."/>
            <person name="Huang L."/>
            <person name="Peng D.H."/>
            <person name="Luo Y.B."/>
            <person name="Zou S.Q."/>
            <person name="Chen S.P."/>
            <person name="Lan S."/>
            <person name="Tsai W.C."/>
            <person name="Van de Peer Y."/>
            <person name="Liu Z.J."/>
        </authorList>
    </citation>
    <scope>NUCLEOTIDE SEQUENCE [LARGE SCALE GENOMIC DNA]</scope>
    <source>
        <strain evidence="3">Lor287</strain>
    </source>
</reference>
<keyword evidence="4" id="KW-1185">Reference proteome</keyword>
<dbReference type="InterPro" id="IPR007991">
    <property type="entry name" value="RNA_pol_I_trans_ini_fac_RRN3"/>
</dbReference>
<comment type="similarity">
    <text evidence="1">Belongs to the RRN3 family.</text>
</comment>
<evidence type="ECO:0000313" key="3">
    <source>
        <dbReference type="EMBL" id="KAK8954547.1"/>
    </source>
</evidence>
<proteinExistence type="inferred from homology"/>
<organism evidence="3 4">
    <name type="scientific">Platanthera zijinensis</name>
    <dbReference type="NCBI Taxonomy" id="2320716"/>
    <lineage>
        <taxon>Eukaryota</taxon>
        <taxon>Viridiplantae</taxon>
        <taxon>Streptophyta</taxon>
        <taxon>Embryophyta</taxon>
        <taxon>Tracheophyta</taxon>
        <taxon>Spermatophyta</taxon>
        <taxon>Magnoliopsida</taxon>
        <taxon>Liliopsida</taxon>
        <taxon>Asparagales</taxon>
        <taxon>Orchidaceae</taxon>
        <taxon>Orchidoideae</taxon>
        <taxon>Orchideae</taxon>
        <taxon>Orchidinae</taxon>
        <taxon>Platanthera</taxon>
    </lineage>
</organism>
<dbReference type="GO" id="GO:0006361">
    <property type="term" value="P:transcription initiation at RNA polymerase I promoter"/>
    <property type="evidence" value="ECO:0007669"/>
    <property type="project" value="InterPro"/>
</dbReference>
<evidence type="ECO:0008006" key="5">
    <source>
        <dbReference type="Google" id="ProtNLM"/>
    </source>
</evidence>
<dbReference type="Pfam" id="PF05327">
    <property type="entry name" value="RRN3"/>
    <property type="match status" value="1"/>
</dbReference>